<feature type="transmembrane region" description="Helical" evidence="1">
    <location>
        <begin position="80"/>
        <end position="101"/>
    </location>
</feature>
<reference evidence="4 5" key="1">
    <citation type="submission" date="2022-04" db="EMBL/GenBank/DDBJ databases">
        <title>Spirosoma sp. strain RP8 genome sequencing and assembly.</title>
        <authorList>
            <person name="Jung Y."/>
        </authorList>
    </citation>
    <scope>NUCLEOTIDE SEQUENCE [LARGE SCALE GENOMIC DNA]</scope>
    <source>
        <strain evidence="4 5">RP8</strain>
    </source>
</reference>
<dbReference type="PIRSF" id="PIRSF018266">
    <property type="entry name" value="FecR"/>
    <property type="match status" value="1"/>
</dbReference>
<dbReference type="Gene3D" id="3.55.50.30">
    <property type="match status" value="1"/>
</dbReference>
<keyword evidence="5" id="KW-1185">Reference proteome</keyword>
<gene>
    <name evidence="4" type="ORF">M0L20_23455</name>
</gene>
<organism evidence="4 5">
    <name type="scientific">Spirosoma liriopis</name>
    <dbReference type="NCBI Taxonomy" id="2937440"/>
    <lineage>
        <taxon>Bacteria</taxon>
        <taxon>Pseudomonadati</taxon>
        <taxon>Bacteroidota</taxon>
        <taxon>Cytophagia</taxon>
        <taxon>Cytophagales</taxon>
        <taxon>Cytophagaceae</taxon>
        <taxon>Spirosoma</taxon>
    </lineage>
</organism>
<feature type="domain" description="Protein FecR C-terminal" evidence="3">
    <location>
        <begin position="265"/>
        <end position="332"/>
    </location>
</feature>
<evidence type="ECO:0000259" key="3">
    <source>
        <dbReference type="Pfam" id="PF16344"/>
    </source>
</evidence>
<keyword evidence="1" id="KW-0812">Transmembrane</keyword>
<keyword evidence="1" id="KW-0472">Membrane</keyword>
<dbReference type="PANTHER" id="PTHR30273">
    <property type="entry name" value="PERIPLASMIC SIGNAL SENSOR AND SIGMA FACTOR ACTIVATOR FECR-RELATED"/>
    <property type="match status" value="1"/>
</dbReference>
<evidence type="ECO:0000313" key="4">
    <source>
        <dbReference type="EMBL" id="MCK8494846.1"/>
    </source>
</evidence>
<evidence type="ECO:0000259" key="2">
    <source>
        <dbReference type="Pfam" id="PF04773"/>
    </source>
</evidence>
<protein>
    <submittedName>
        <fullName evidence="4">FecR family protein</fullName>
    </submittedName>
</protein>
<dbReference type="EMBL" id="JALPRF010000004">
    <property type="protein sequence ID" value="MCK8494846.1"/>
    <property type="molecule type" value="Genomic_DNA"/>
</dbReference>
<dbReference type="Pfam" id="PF16344">
    <property type="entry name" value="FecR_C"/>
    <property type="match status" value="1"/>
</dbReference>
<dbReference type="RefSeq" id="WP_248479445.1">
    <property type="nucleotide sequence ID" value="NZ_JALPRF010000004.1"/>
</dbReference>
<evidence type="ECO:0000256" key="1">
    <source>
        <dbReference type="SAM" id="Phobius"/>
    </source>
</evidence>
<dbReference type="InterPro" id="IPR006860">
    <property type="entry name" value="FecR"/>
</dbReference>
<dbReference type="InterPro" id="IPR032508">
    <property type="entry name" value="FecR_C"/>
</dbReference>
<feature type="domain" description="FecR protein" evidence="2">
    <location>
        <begin position="133"/>
        <end position="218"/>
    </location>
</feature>
<dbReference type="InterPro" id="IPR012373">
    <property type="entry name" value="Ferrdict_sens_TM"/>
</dbReference>
<dbReference type="PANTHER" id="PTHR30273:SF2">
    <property type="entry name" value="PROTEIN FECR"/>
    <property type="match status" value="1"/>
</dbReference>
<proteinExistence type="predicted"/>
<accession>A0ABT0HRQ2</accession>
<name>A0ABT0HRQ2_9BACT</name>
<keyword evidence="1" id="KW-1133">Transmembrane helix</keyword>
<sequence length="339" mass="38156">MNKEEFGRLLLRYQRGECTEQEARLIHEWYDQLAHDSQEALSLEEKDQAEQRIWSAIRHRAVEEAAPIVRQQPLGREYSFGFYARLAASIAAISLLAALYFSRGYFTSPVKETAYLPSGSNVRHLTNSGAYPQTLVLDDKSIVTLMPGGSLTYPNVFAASQREVHLTGNAFFKITKNARKPFRVYSSKLVTQVLGTSFWVKNEVKLNRIEVAVVTGKVAVYEQQQTARKRVTLTPNQQVSYSAEAPWLQTGLVRNPIPIDSSVTIAFNDVPLTAVLKRLEKRYGIALTARNRNMQYCTFTGDITDLTMDEQLNIICQSVNASYVRKGTRILISGSGCYP</sequence>
<evidence type="ECO:0000313" key="5">
    <source>
        <dbReference type="Proteomes" id="UP001202180"/>
    </source>
</evidence>
<dbReference type="Pfam" id="PF04773">
    <property type="entry name" value="FecR"/>
    <property type="match status" value="1"/>
</dbReference>
<dbReference type="Gene3D" id="2.60.120.1440">
    <property type="match status" value="1"/>
</dbReference>
<comment type="caution">
    <text evidence="4">The sequence shown here is derived from an EMBL/GenBank/DDBJ whole genome shotgun (WGS) entry which is preliminary data.</text>
</comment>
<dbReference type="Proteomes" id="UP001202180">
    <property type="component" value="Unassembled WGS sequence"/>
</dbReference>